<dbReference type="STRING" id="584708.Apau_0834"/>
<evidence type="ECO:0000313" key="1">
    <source>
        <dbReference type="EMBL" id="EFQ23262.1"/>
    </source>
</evidence>
<name>E3CVR1_9BACT</name>
<dbReference type="RefSeq" id="WP_006300430.1">
    <property type="nucleotide sequence ID" value="NZ_CM001022.1"/>
</dbReference>
<accession>E3CVR1</accession>
<dbReference type="AlphaFoldDB" id="E3CVR1"/>
<protein>
    <submittedName>
        <fullName evidence="1">Uncharacterized protein</fullName>
    </submittedName>
</protein>
<dbReference type="Proteomes" id="UP000005096">
    <property type="component" value="Chromosome"/>
</dbReference>
<dbReference type="OrthoDB" id="9977963at2"/>
<gene>
    <name evidence="1" type="ORF">Apau_0834</name>
</gene>
<keyword evidence="2" id="KW-1185">Reference proteome</keyword>
<dbReference type="EMBL" id="CM001022">
    <property type="protein sequence ID" value="EFQ23262.1"/>
    <property type="molecule type" value="Genomic_DNA"/>
</dbReference>
<proteinExistence type="predicted"/>
<evidence type="ECO:0000313" key="2">
    <source>
        <dbReference type="Proteomes" id="UP000005096"/>
    </source>
</evidence>
<organism evidence="1 2">
    <name type="scientific">Aminomonas paucivorans DSM 12260</name>
    <dbReference type="NCBI Taxonomy" id="584708"/>
    <lineage>
        <taxon>Bacteria</taxon>
        <taxon>Thermotogati</taxon>
        <taxon>Synergistota</taxon>
        <taxon>Synergistia</taxon>
        <taxon>Synergistales</taxon>
        <taxon>Synergistaceae</taxon>
        <taxon>Aminomonas</taxon>
    </lineage>
</organism>
<sequence length="90" mass="10184">MEYRILSEMERRSLTLEAAQFVYRLLHVYQIPCSILERALLEAVLLGQMRHAPVDLSDLEGLVDRAFDTEAPGALLHQGGANETSPRWTC</sequence>
<reference evidence="1 2" key="1">
    <citation type="journal article" date="2010" name="Stand. Genomic Sci.">
        <title>Non-contiguous finished genome sequence of Aminomonas paucivorans type strain (GLU-3).</title>
        <authorList>
            <person name="Pitluck S."/>
            <person name="Yasawong M."/>
            <person name="Held B."/>
            <person name="Lapidus A."/>
            <person name="Nolan M."/>
            <person name="Copeland A."/>
            <person name="Lucas S."/>
            <person name="Del Rio T.G."/>
            <person name="Tice H."/>
            <person name="Cheng J.F."/>
            <person name="Chertkov O."/>
            <person name="Goodwin L."/>
            <person name="Tapia R."/>
            <person name="Han C."/>
            <person name="Liolios K."/>
            <person name="Ivanova N."/>
            <person name="Mavromatis K."/>
            <person name="Ovchinnikova G."/>
            <person name="Pati A."/>
            <person name="Chen A."/>
            <person name="Palaniappan K."/>
            <person name="Land M."/>
            <person name="Hauser L."/>
            <person name="Chang Y.J."/>
            <person name="Jeffries C.D."/>
            <person name="Pukall R."/>
            <person name="Spring S."/>
            <person name="Rohde M."/>
            <person name="Sikorski J."/>
            <person name="Goker M."/>
            <person name="Woyke T."/>
            <person name="Bristow J."/>
            <person name="Eisen J.A."/>
            <person name="Markowitz V."/>
            <person name="Hugenholtz P."/>
            <person name="Kyrpides N.C."/>
            <person name="Klenk H.P."/>
        </authorList>
    </citation>
    <scope>NUCLEOTIDE SEQUENCE [LARGE SCALE GENOMIC DNA]</scope>
    <source>
        <strain evidence="1 2">DSM 12260</strain>
    </source>
</reference>
<dbReference type="PaxDb" id="584708-Apau_0834"/>
<dbReference type="HOGENOM" id="CLU_2434389_0_0_0"/>